<accession>A0A0C4E8V4</accession>
<evidence type="ECO:0000313" key="1">
    <source>
        <dbReference type="EMBL" id="KLU90059.1"/>
    </source>
</evidence>
<dbReference type="EnsemblFungi" id="MAPG_09024T0">
    <property type="protein sequence ID" value="MAPG_09024T0"/>
    <property type="gene ID" value="MAPG_09024"/>
</dbReference>
<dbReference type="EMBL" id="GL876974">
    <property type="protein sequence ID" value="KLU90059.1"/>
    <property type="molecule type" value="Genomic_DNA"/>
</dbReference>
<protein>
    <submittedName>
        <fullName evidence="1 2">Uncharacterized protein</fullName>
    </submittedName>
</protein>
<reference evidence="1" key="3">
    <citation type="submission" date="2011-03" db="EMBL/GenBank/DDBJ databases">
        <title>Annotation of Magnaporthe poae ATCC 64411.</title>
        <authorList>
            <person name="Ma L.-J."/>
            <person name="Dead R."/>
            <person name="Young S.K."/>
            <person name="Zeng Q."/>
            <person name="Gargeya S."/>
            <person name="Fitzgerald M."/>
            <person name="Haas B."/>
            <person name="Abouelleil A."/>
            <person name="Alvarado L."/>
            <person name="Arachchi H.M."/>
            <person name="Berlin A."/>
            <person name="Brown A."/>
            <person name="Chapman S.B."/>
            <person name="Chen Z."/>
            <person name="Dunbar C."/>
            <person name="Freedman E."/>
            <person name="Gearin G."/>
            <person name="Gellesch M."/>
            <person name="Goldberg J."/>
            <person name="Griggs A."/>
            <person name="Gujja S."/>
            <person name="Heiman D."/>
            <person name="Howarth C."/>
            <person name="Larson L."/>
            <person name="Lui A."/>
            <person name="MacDonald P.J.P."/>
            <person name="Mehta T."/>
            <person name="Montmayeur A."/>
            <person name="Murphy C."/>
            <person name="Neiman D."/>
            <person name="Pearson M."/>
            <person name="Priest M."/>
            <person name="Roberts A."/>
            <person name="Saif S."/>
            <person name="Shea T."/>
            <person name="Shenoy N."/>
            <person name="Sisk P."/>
            <person name="Stolte C."/>
            <person name="Sykes S."/>
            <person name="Yandava C."/>
            <person name="Wortman J."/>
            <person name="Nusbaum C."/>
            <person name="Birren B."/>
        </authorList>
    </citation>
    <scope>NUCLEOTIDE SEQUENCE</scope>
    <source>
        <strain evidence="1">ATCC 64411</strain>
    </source>
</reference>
<organism evidence="2 3">
    <name type="scientific">Magnaporthiopsis poae (strain ATCC 64411 / 73-15)</name>
    <name type="common">Kentucky bluegrass fungus</name>
    <name type="synonym">Magnaporthe poae</name>
    <dbReference type="NCBI Taxonomy" id="644358"/>
    <lineage>
        <taxon>Eukaryota</taxon>
        <taxon>Fungi</taxon>
        <taxon>Dikarya</taxon>
        <taxon>Ascomycota</taxon>
        <taxon>Pezizomycotina</taxon>
        <taxon>Sordariomycetes</taxon>
        <taxon>Sordariomycetidae</taxon>
        <taxon>Magnaporthales</taxon>
        <taxon>Magnaporthaceae</taxon>
        <taxon>Magnaporthiopsis</taxon>
    </lineage>
</organism>
<dbReference type="EMBL" id="ADBL01002210">
    <property type="status" value="NOT_ANNOTATED_CDS"/>
    <property type="molecule type" value="Genomic_DNA"/>
</dbReference>
<gene>
    <name evidence="1" type="ORF">MAPG_09024</name>
</gene>
<reference evidence="3" key="1">
    <citation type="submission" date="2010-05" db="EMBL/GenBank/DDBJ databases">
        <title>The genome sequence of Magnaporthe poae strain ATCC 64411.</title>
        <authorList>
            <person name="Ma L.-J."/>
            <person name="Dead R."/>
            <person name="Young S."/>
            <person name="Zeng Q."/>
            <person name="Koehrsen M."/>
            <person name="Alvarado L."/>
            <person name="Berlin A."/>
            <person name="Chapman S.B."/>
            <person name="Chen Z."/>
            <person name="Freedman E."/>
            <person name="Gellesch M."/>
            <person name="Goldberg J."/>
            <person name="Griggs A."/>
            <person name="Gujja S."/>
            <person name="Heilman E.R."/>
            <person name="Heiman D."/>
            <person name="Hepburn T."/>
            <person name="Howarth C."/>
            <person name="Jen D."/>
            <person name="Larson L."/>
            <person name="Mehta T."/>
            <person name="Neiman D."/>
            <person name="Pearson M."/>
            <person name="Roberts A."/>
            <person name="Saif S."/>
            <person name="Shea T."/>
            <person name="Shenoy N."/>
            <person name="Sisk P."/>
            <person name="Stolte C."/>
            <person name="Sykes S."/>
            <person name="Walk T."/>
            <person name="White J."/>
            <person name="Yandava C."/>
            <person name="Haas B."/>
            <person name="Nusbaum C."/>
            <person name="Birren B."/>
        </authorList>
    </citation>
    <scope>NUCLEOTIDE SEQUENCE [LARGE SCALE GENOMIC DNA]</scope>
    <source>
        <strain evidence="3">ATCC 64411 / 73-15</strain>
    </source>
</reference>
<reference evidence="2" key="5">
    <citation type="submission" date="2015-06" db="UniProtKB">
        <authorList>
            <consortium name="EnsemblFungi"/>
        </authorList>
    </citation>
    <scope>IDENTIFICATION</scope>
    <source>
        <strain evidence="2">ATCC 64411</strain>
    </source>
</reference>
<evidence type="ECO:0000313" key="2">
    <source>
        <dbReference type="EnsemblFungi" id="MAPG_09024T0"/>
    </source>
</evidence>
<proteinExistence type="predicted"/>
<keyword evidence="3" id="KW-1185">Reference proteome</keyword>
<reference evidence="2" key="4">
    <citation type="journal article" date="2015" name="G3 (Bethesda)">
        <title>Genome sequences of three phytopathogenic species of the Magnaporthaceae family of fungi.</title>
        <authorList>
            <person name="Okagaki L.H."/>
            <person name="Nunes C.C."/>
            <person name="Sailsbery J."/>
            <person name="Clay B."/>
            <person name="Brown D."/>
            <person name="John T."/>
            <person name="Oh Y."/>
            <person name="Young N."/>
            <person name="Fitzgerald M."/>
            <person name="Haas B.J."/>
            <person name="Zeng Q."/>
            <person name="Young S."/>
            <person name="Adiconis X."/>
            <person name="Fan L."/>
            <person name="Levin J.Z."/>
            <person name="Mitchell T.K."/>
            <person name="Okubara P.A."/>
            <person name="Farman M.L."/>
            <person name="Kohn L.M."/>
            <person name="Birren B."/>
            <person name="Ma L.-J."/>
            <person name="Dean R.A."/>
        </authorList>
    </citation>
    <scope>NUCLEOTIDE SEQUENCE</scope>
    <source>
        <strain evidence="2">ATCC 64411 / 73-15</strain>
    </source>
</reference>
<name>A0A0C4E8V4_MAGP6</name>
<sequence length="303" mass="32953">MREVAFPINFFFFPSSPFFHPRPLHQHIFELQTLPSTTSAFPLTSPYPHFWVPSSSLFPCPATKTATSLATQGAISKGCCFACSSPAARTWHVHVHTHHSDALFLPPARMGLGIPWRLTVHAARPSLLPKISPALCFFFFFGDDRVRPHLPHVQGSCRFHNETIPRLGAPPPAQPMQAACGSSPVRESACGSPIRTRLGPIPFAPLGSPRSTGCSLPPSLPFCASVNTRNCLGKKQKKKKGLSFGTAAVQGNIPKGNHVSWVGGCCHNSNPCSQRTNHTWGFWSSKTLESHVSPAESHLEKPA</sequence>
<evidence type="ECO:0000313" key="3">
    <source>
        <dbReference type="Proteomes" id="UP000011715"/>
    </source>
</evidence>
<reference evidence="1" key="2">
    <citation type="submission" date="2010-05" db="EMBL/GenBank/DDBJ databases">
        <title>The Genome Sequence of Magnaporthe poae strain ATCC 64411.</title>
        <authorList>
            <consortium name="The Broad Institute Genome Sequencing Platform"/>
            <consortium name="Broad Institute Genome Sequencing Center for Infectious Disease"/>
            <person name="Ma L.-J."/>
            <person name="Dead R."/>
            <person name="Young S."/>
            <person name="Zeng Q."/>
            <person name="Koehrsen M."/>
            <person name="Alvarado L."/>
            <person name="Berlin A."/>
            <person name="Chapman S.B."/>
            <person name="Chen Z."/>
            <person name="Freedman E."/>
            <person name="Gellesch M."/>
            <person name="Goldberg J."/>
            <person name="Griggs A."/>
            <person name="Gujja S."/>
            <person name="Heilman E.R."/>
            <person name="Heiman D."/>
            <person name="Hepburn T."/>
            <person name="Howarth C."/>
            <person name="Jen D."/>
            <person name="Larson L."/>
            <person name="Mehta T."/>
            <person name="Neiman D."/>
            <person name="Pearson M."/>
            <person name="Roberts A."/>
            <person name="Saif S."/>
            <person name="Shea T."/>
            <person name="Shenoy N."/>
            <person name="Sisk P."/>
            <person name="Stolte C."/>
            <person name="Sykes S."/>
            <person name="Walk T."/>
            <person name="White J."/>
            <person name="Yandava C."/>
            <person name="Haas B."/>
            <person name="Nusbaum C."/>
            <person name="Birren B."/>
        </authorList>
    </citation>
    <scope>NUCLEOTIDE SEQUENCE</scope>
    <source>
        <strain evidence="1">ATCC 64411</strain>
    </source>
</reference>
<dbReference type="VEuPathDB" id="FungiDB:MAPG_09024"/>
<dbReference type="Proteomes" id="UP000011715">
    <property type="component" value="Unassembled WGS sequence"/>
</dbReference>
<dbReference type="AlphaFoldDB" id="A0A0C4E8V4"/>